<name>A0ABR7MBD1_9BACT</name>
<organism evidence="4 5">
    <name type="scientific">Flavihumibacter stibioxidans</name>
    <dbReference type="NCBI Taxonomy" id="1834163"/>
    <lineage>
        <taxon>Bacteria</taxon>
        <taxon>Pseudomonadati</taxon>
        <taxon>Bacteroidota</taxon>
        <taxon>Chitinophagia</taxon>
        <taxon>Chitinophagales</taxon>
        <taxon>Chitinophagaceae</taxon>
        <taxon>Flavihumibacter</taxon>
    </lineage>
</organism>
<dbReference type="InterPro" id="IPR012373">
    <property type="entry name" value="Ferrdict_sens_TM"/>
</dbReference>
<feature type="domain" description="FecR protein" evidence="2">
    <location>
        <begin position="137"/>
        <end position="224"/>
    </location>
</feature>
<evidence type="ECO:0000259" key="3">
    <source>
        <dbReference type="Pfam" id="PF16344"/>
    </source>
</evidence>
<evidence type="ECO:0008006" key="6">
    <source>
        <dbReference type="Google" id="ProtNLM"/>
    </source>
</evidence>
<dbReference type="PANTHER" id="PTHR30273">
    <property type="entry name" value="PERIPLASMIC SIGNAL SENSOR AND SIGMA FACTOR ACTIVATOR FECR-RELATED"/>
    <property type="match status" value="1"/>
</dbReference>
<dbReference type="InterPro" id="IPR006860">
    <property type="entry name" value="FecR"/>
</dbReference>
<keyword evidence="1" id="KW-1133">Transmembrane helix</keyword>
<dbReference type="PANTHER" id="PTHR30273:SF2">
    <property type="entry name" value="PROTEIN FECR"/>
    <property type="match status" value="1"/>
</dbReference>
<dbReference type="PIRSF" id="PIRSF018266">
    <property type="entry name" value="FecR"/>
    <property type="match status" value="1"/>
</dbReference>
<evidence type="ECO:0000313" key="4">
    <source>
        <dbReference type="EMBL" id="MBC6492251.1"/>
    </source>
</evidence>
<protein>
    <recommendedName>
        <fullName evidence="6">FecR family protein</fullName>
    </recommendedName>
</protein>
<feature type="transmembrane region" description="Helical" evidence="1">
    <location>
        <begin position="101"/>
        <end position="122"/>
    </location>
</feature>
<feature type="domain" description="Protein FecR C-terminal" evidence="3">
    <location>
        <begin position="267"/>
        <end position="333"/>
    </location>
</feature>
<proteinExistence type="predicted"/>
<dbReference type="Gene3D" id="2.60.120.1440">
    <property type="match status" value="1"/>
</dbReference>
<dbReference type="Pfam" id="PF04773">
    <property type="entry name" value="FecR"/>
    <property type="match status" value="1"/>
</dbReference>
<evidence type="ECO:0000313" key="5">
    <source>
        <dbReference type="Proteomes" id="UP000765802"/>
    </source>
</evidence>
<dbReference type="EMBL" id="MBUA01000027">
    <property type="protein sequence ID" value="MBC6492251.1"/>
    <property type="molecule type" value="Genomic_DNA"/>
</dbReference>
<dbReference type="Proteomes" id="UP000765802">
    <property type="component" value="Unassembled WGS sequence"/>
</dbReference>
<comment type="caution">
    <text evidence="4">The sequence shown here is derived from an EMBL/GenBank/DDBJ whole genome shotgun (WGS) entry which is preliminary data.</text>
</comment>
<evidence type="ECO:0000259" key="2">
    <source>
        <dbReference type="Pfam" id="PF04773"/>
    </source>
</evidence>
<dbReference type="Gene3D" id="3.55.50.30">
    <property type="match status" value="1"/>
</dbReference>
<evidence type="ECO:0000256" key="1">
    <source>
        <dbReference type="SAM" id="Phobius"/>
    </source>
</evidence>
<reference evidence="4 5" key="1">
    <citation type="submission" date="2016-07" db="EMBL/GenBank/DDBJ databases">
        <title>Genome analysis of Flavihumibacter stibioxidans YS-17.</title>
        <authorList>
            <person name="Shi K."/>
            <person name="Han Y."/>
            <person name="Wang G."/>
        </authorList>
    </citation>
    <scope>NUCLEOTIDE SEQUENCE [LARGE SCALE GENOMIC DNA]</scope>
    <source>
        <strain evidence="4 5">YS-17</strain>
    </source>
</reference>
<keyword evidence="1" id="KW-0812">Transmembrane</keyword>
<accession>A0ABR7MBD1</accession>
<keyword evidence="1" id="KW-0472">Membrane</keyword>
<dbReference type="InterPro" id="IPR032508">
    <property type="entry name" value="FecR_C"/>
</dbReference>
<gene>
    <name evidence="4" type="ORF">BC349_14410</name>
</gene>
<sequence length="335" mass="37775">MIDELLVKFLLGECTPKEAMAAMDWIEESDANRSYYDHFSLIWTKSREIAASSKVDENAAWERFLRKVNPADGGNAAVKKEWTRAEDGERSKIVRISERNFLFRAAAVLAVIITGLMGYFAFERLLKPEDIQVATTNNTGKTELPDGSNIILNKHSALSYPSRFRGNSRQVKLKGEGFFSIKPNKDKPFIVTVNDFTVTVLGTSFNIRETPDSTVIVVETGIVRVNGKGSQLALRAGEKTTIHHREGVLKKEKQPDQLYNYYRTKTFTCDNTPLWKLVEVLNQAYGANIIIGNPSIRNLPLTTTFNEEPLNKILNIITQTLDISLQQQGDKFILQ</sequence>
<keyword evidence="5" id="KW-1185">Reference proteome</keyword>
<dbReference type="Pfam" id="PF16344">
    <property type="entry name" value="FecR_C"/>
    <property type="match status" value="1"/>
</dbReference>